<evidence type="ECO:0000256" key="2">
    <source>
        <dbReference type="ARBA" id="ARBA00022448"/>
    </source>
</evidence>
<dbReference type="GO" id="GO:0005524">
    <property type="term" value="F:ATP binding"/>
    <property type="evidence" value="ECO:0007669"/>
    <property type="project" value="UniProtKB-KW"/>
</dbReference>
<dbReference type="PROSITE" id="PS00211">
    <property type="entry name" value="ABC_TRANSPORTER_1"/>
    <property type="match status" value="1"/>
</dbReference>
<dbReference type="RefSeq" id="WP_210166021.1">
    <property type="nucleotide sequence ID" value="NZ_CYHC01000014.1"/>
</dbReference>
<evidence type="ECO:0000259" key="6">
    <source>
        <dbReference type="PROSITE" id="PS50893"/>
    </source>
</evidence>
<evidence type="ECO:0000313" key="8">
    <source>
        <dbReference type="Proteomes" id="UP000182178"/>
    </source>
</evidence>
<comment type="similarity">
    <text evidence="1">Belongs to the ABC transporter superfamily.</text>
</comment>
<feature type="domain" description="ABC transporter" evidence="6">
    <location>
        <begin position="6"/>
        <end position="235"/>
    </location>
</feature>
<dbReference type="PANTHER" id="PTHR43820">
    <property type="entry name" value="HIGH-AFFINITY BRANCHED-CHAIN AMINO ACID TRANSPORT ATP-BINDING PROTEIN LIVF"/>
    <property type="match status" value="1"/>
</dbReference>
<evidence type="ECO:0000256" key="3">
    <source>
        <dbReference type="ARBA" id="ARBA00022741"/>
    </source>
</evidence>
<reference evidence="7 8" key="1">
    <citation type="submission" date="2015-08" db="EMBL/GenBank/DDBJ databases">
        <authorList>
            <person name="Varghese N."/>
        </authorList>
    </citation>
    <scope>NUCLEOTIDE SEQUENCE [LARGE SCALE GENOMIC DNA]</scope>
    <source>
        <strain evidence="7 8">DSM 18167</strain>
    </source>
</reference>
<keyword evidence="8" id="KW-1185">Reference proteome</keyword>
<evidence type="ECO:0000256" key="5">
    <source>
        <dbReference type="ARBA" id="ARBA00022970"/>
    </source>
</evidence>
<keyword evidence="3" id="KW-0547">Nucleotide-binding</keyword>
<organism evidence="7 8">
    <name type="scientific">Chelatococcus sambhunathii</name>
    <dbReference type="NCBI Taxonomy" id="363953"/>
    <lineage>
        <taxon>Bacteria</taxon>
        <taxon>Pseudomonadati</taxon>
        <taxon>Pseudomonadota</taxon>
        <taxon>Alphaproteobacteria</taxon>
        <taxon>Hyphomicrobiales</taxon>
        <taxon>Chelatococcaceae</taxon>
        <taxon>Chelatococcus</taxon>
    </lineage>
</organism>
<comment type="caution">
    <text evidence="7">The sequence shown here is derived from an EMBL/GenBank/DDBJ whole genome shotgun (WGS) entry which is preliminary data.</text>
</comment>
<name>A0ABM9UAL5_9HYPH</name>
<keyword evidence="2" id="KW-0813">Transport</keyword>
<evidence type="ECO:0000256" key="4">
    <source>
        <dbReference type="ARBA" id="ARBA00022840"/>
    </source>
</evidence>
<protein>
    <submittedName>
        <fullName evidence="7">Amino acid/amide ABC transporter ATP-binding protein 2, HAAT family (TC 3.A.1.4.-)</fullName>
    </submittedName>
</protein>
<dbReference type="PROSITE" id="PS50893">
    <property type="entry name" value="ABC_TRANSPORTER_2"/>
    <property type="match status" value="1"/>
</dbReference>
<dbReference type="Proteomes" id="UP000182178">
    <property type="component" value="Unassembled WGS sequence"/>
</dbReference>
<dbReference type="InterPro" id="IPR017871">
    <property type="entry name" value="ABC_transporter-like_CS"/>
</dbReference>
<proteinExistence type="inferred from homology"/>
<dbReference type="Gene3D" id="3.40.50.300">
    <property type="entry name" value="P-loop containing nucleotide triphosphate hydrolases"/>
    <property type="match status" value="1"/>
</dbReference>
<dbReference type="SUPFAM" id="SSF52540">
    <property type="entry name" value="P-loop containing nucleoside triphosphate hydrolases"/>
    <property type="match status" value="1"/>
</dbReference>
<dbReference type="InterPro" id="IPR052156">
    <property type="entry name" value="BCAA_Transport_ATP-bd_LivF"/>
</dbReference>
<gene>
    <name evidence="7" type="ORF">Ga0061061_11472</name>
</gene>
<dbReference type="InterPro" id="IPR003439">
    <property type="entry name" value="ABC_transporter-like_ATP-bd"/>
</dbReference>
<dbReference type="Pfam" id="PF00005">
    <property type="entry name" value="ABC_tran"/>
    <property type="match status" value="1"/>
</dbReference>
<dbReference type="EMBL" id="CYHC01000014">
    <property type="protein sequence ID" value="CUA90688.1"/>
    <property type="molecule type" value="Genomic_DNA"/>
</dbReference>
<evidence type="ECO:0000256" key="1">
    <source>
        <dbReference type="ARBA" id="ARBA00005417"/>
    </source>
</evidence>
<dbReference type="SMART" id="SM00382">
    <property type="entry name" value="AAA"/>
    <property type="match status" value="1"/>
</dbReference>
<dbReference type="PANTHER" id="PTHR43820:SF2">
    <property type="entry name" value="ABC TRANSPORTER ATP-BINDING PROTEIN"/>
    <property type="match status" value="1"/>
</dbReference>
<dbReference type="CDD" id="cd03224">
    <property type="entry name" value="ABC_TM1139_LivF_branched"/>
    <property type="match status" value="1"/>
</dbReference>
<keyword evidence="4 7" id="KW-0067">ATP-binding</keyword>
<dbReference type="InterPro" id="IPR003593">
    <property type="entry name" value="AAA+_ATPase"/>
</dbReference>
<sequence>MSEPLLSLSGVNTYYGESHILHDLGFDLRKGEVVGILGRNGVGKTTTLQSILGIPAPRSGEIRFRGETISGLPTHDIVSRGVGWVPQGHRIFPTLTVVENIELAAARSRPGSWTAERIYEAFPRLHTRRDARGGSLSGGEQQMLAIARALVQNPELFLMDEPSEGLSPLIVQEIGALIKRLNAEGNTILLVEQNLAFALSISHRILIMAKGAIVYSGKPDDIRDDPDITHRFLGVGTAAAD</sequence>
<accession>A0ABM9UAL5</accession>
<keyword evidence="5" id="KW-0029">Amino-acid transport</keyword>
<evidence type="ECO:0000313" key="7">
    <source>
        <dbReference type="EMBL" id="CUA90688.1"/>
    </source>
</evidence>
<dbReference type="InterPro" id="IPR027417">
    <property type="entry name" value="P-loop_NTPase"/>
</dbReference>